<reference evidence="2 3" key="1">
    <citation type="journal article" date="2017" name="Nat. Ecol. Evol.">
        <title>Scallop genome provides insights into evolution of bilaterian karyotype and development.</title>
        <authorList>
            <person name="Wang S."/>
            <person name="Zhang J."/>
            <person name="Jiao W."/>
            <person name="Li J."/>
            <person name="Xun X."/>
            <person name="Sun Y."/>
            <person name="Guo X."/>
            <person name="Huan P."/>
            <person name="Dong B."/>
            <person name="Zhang L."/>
            <person name="Hu X."/>
            <person name="Sun X."/>
            <person name="Wang J."/>
            <person name="Zhao C."/>
            <person name="Wang Y."/>
            <person name="Wang D."/>
            <person name="Huang X."/>
            <person name="Wang R."/>
            <person name="Lv J."/>
            <person name="Li Y."/>
            <person name="Zhang Z."/>
            <person name="Liu B."/>
            <person name="Lu W."/>
            <person name="Hui Y."/>
            <person name="Liang J."/>
            <person name="Zhou Z."/>
            <person name="Hou R."/>
            <person name="Li X."/>
            <person name="Liu Y."/>
            <person name="Li H."/>
            <person name="Ning X."/>
            <person name="Lin Y."/>
            <person name="Zhao L."/>
            <person name="Xing Q."/>
            <person name="Dou J."/>
            <person name="Li Y."/>
            <person name="Mao J."/>
            <person name="Guo H."/>
            <person name="Dou H."/>
            <person name="Li T."/>
            <person name="Mu C."/>
            <person name="Jiang W."/>
            <person name="Fu Q."/>
            <person name="Fu X."/>
            <person name="Miao Y."/>
            <person name="Liu J."/>
            <person name="Yu Q."/>
            <person name="Li R."/>
            <person name="Liao H."/>
            <person name="Li X."/>
            <person name="Kong Y."/>
            <person name="Jiang Z."/>
            <person name="Chourrout D."/>
            <person name="Li R."/>
            <person name="Bao Z."/>
        </authorList>
    </citation>
    <scope>NUCLEOTIDE SEQUENCE [LARGE SCALE GENOMIC DNA]</scope>
    <source>
        <strain evidence="2 3">PY_sf001</strain>
    </source>
</reference>
<evidence type="ECO:0000256" key="1">
    <source>
        <dbReference type="SAM" id="MobiDB-lite"/>
    </source>
</evidence>
<dbReference type="Proteomes" id="UP000242188">
    <property type="component" value="Unassembled WGS sequence"/>
</dbReference>
<evidence type="ECO:0000313" key="3">
    <source>
        <dbReference type="Proteomes" id="UP000242188"/>
    </source>
</evidence>
<dbReference type="EMBL" id="NEDP02003732">
    <property type="protein sequence ID" value="OWF48071.1"/>
    <property type="molecule type" value="Genomic_DNA"/>
</dbReference>
<dbReference type="OrthoDB" id="6118686at2759"/>
<protein>
    <submittedName>
        <fullName evidence="2">Uncharacterized protein</fullName>
    </submittedName>
</protein>
<proteinExistence type="predicted"/>
<comment type="caution">
    <text evidence="2">The sequence shown here is derived from an EMBL/GenBank/DDBJ whole genome shotgun (WGS) entry which is preliminary data.</text>
</comment>
<evidence type="ECO:0000313" key="2">
    <source>
        <dbReference type="EMBL" id="OWF48071.1"/>
    </source>
</evidence>
<accession>A0A210QHJ3</accession>
<keyword evidence="3" id="KW-1185">Reference proteome</keyword>
<feature type="compositionally biased region" description="Polar residues" evidence="1">
    <location>
        <begin position="1"/>
        <end position="11"/>
    </location>
</feature>
<feature type="region of interest" description="Disordered" evidence="1">
    <location>
        <begin position="1"/>
        <end position="42"/>
    </location>
</feature>
<name>A0A210QHJ3_MIZYE</name>
<sequence>MGCCFSSQQDGPTPKTRLLQDESDHHEDRAPPSSARHKYGDQHSQAVEFTTSVDVLRPADMKTVALSKLNKTFQDQAKLYDDLLTCFKTVKQDMESFKGYFAAETEGIPELQKCVVILVGRCGDAELVVDRKMKNCIQIEFKSEEILRTCTVDYQQVIPVLDLFNSMNKLMKKILDRAPQVKTTIECLTSDAHEMKKDIMKSDLNSAEGPAAMKACIANISKLDTLKKDVATITKHTERMFKDVLQASQGFFKDKEDN</sequence>
<dbReference type="AlphaFoldDB" id="A0A210QHJ3"/>
<gene>
    <name evidence="2" type="ORF">KP79_PYT16310</name>
</gene>
<organism evidence="2 3">
    <name type="scientific">Mizuhopecten yessoensis</name>
    <name type="common">Japanese scallop</name>
    <name type="synonym">Patinopecten yessoensis</name>
    <dbReference type="NCBI Taxonomy" id="6573"/>
    <lineage>
        <taxon>Eukaryota</taxon>
        <taxon>Metazoa</taxon>
        <taxon>Spiralia</taxon>
        <taxon>Lophotrochozoa</taxon>
        <taxon>Mollusca</taxon>
        <taxon>Bivalvia</taxon>
        <taxon>Autobranchia</taxon>
        <taxon>Pteriomorphia</taxon>
        <taxon>Pectinida</taxon>
        <taxon>Pectinoidea</taxon>
        <taxon>Pectinidae</taxon>
        <taxon>Mizuhopecten</taxon>
    </lineage>
</organism>
<feature type="compositionally biased region" description="Basic and acidic residues" evidence="1">
    <location>
        <begin position="18"/>
        <end position="30"/>
    </location>
</feature>